<organism evidence="2 3">
    <name type="scientific">Erysipelothrix rhusiopathiae ATCC 19414</name>
    <dbReference type="NCBI Taxonomy" id="525280"/>
    <lineage>
        <taxon>Bacteria</taxon>
        <taxon>Bacillati</taxon>
        <taxon>Bacillota</taxon>
        <taxon>Erysipelotrichia</taxon>
        <taxon>Erysipelotrichales</taxon>
        <taxon>Erysipelotrichaceae</taxon>
        <taxon>Erysipelothrix</taxon>
    </lineage>
</organism>
<keyword evidence="1" id="KW-0472">Membrane</keyword>
<gene>
    <name evidence="2" type="ORF">HMPREF0357_10466</name>
</gene>
<keyword evidence="3" id="KW-1185">Reference proteome</keyword>
<accession>E7FV76</accession>
<keyword evidence="1" id="KW-0812">Transmembrane</keyword>
<comment type="caution">
    <text evidence="2">The sequence shown here is derived from an EMBL/GenBank/DDBJ whole genome shotgun (WGS) entry which is preliminary data.</text>
</comment>
<dbReference type="STRING" id="1648.A2I91_04885"/>
<evidence type="ECO:0000313" key="2">
    <source>
        <dbReference type="EMBL" id="EFY09671.1"/>
    </source>
</evidence>
<dbReference type="Proteomes" id="UP000003028">
    <property type="component" value="Unassembled WGS sequence"/>
</dbReference>
<keyword evidence="1" id="KW-1133">Transmembrane helix</keyword>
<dbReference type="EMBL" id="ACLK02000001">
    <property type="protein sequence ID" value="EFY09671.1"/>
    <property type="molecule type" value="Genomic_DNA"/>
</dbReference>
<feature type="transmembrane region" description="Helical" evidence="1">
    <location>
        <begin position="6"/>
        <end position="23"/>
    </location>
</feature>
<evidence type="ECO:0000256" key="1">
    <source>
        <dbReference type="SAM" id="Phobius"/>
    </source>
</evidence>
<evidence type="ECO:0000313" key="3">
    <source>
        <dbReference type="Proteomes" id="UP000003028"/>
    </source>
</evidence>
<reference evidence="2" key="1">
    <citation type="submission" date="2011-01" db="EMBL/GenBank/DDBJ databases">
        <authorList>
            <person name="Muzny D."/>
            <person name="Qin X."/>
            <person name="Buhay C."/>
            <person name="Dugan-Rocha S."/>
            <person name="Ding Y."/>
            <person name="Chen G."/>
            <person name="Hawes A."/>
            <person name="Holder M."/>
            <person name="Jhangiani S."/>
            <person name="Johnson A."/>
            <person name="Khan Z."/>
            <person name="Li Z."/>
            <person name="Liu W."/>
            <person name="Liu X."/>
            <person name="Perez L."/>
            <person name="Shen H."/>
            <person name="Wang Q."/>
            <person name="Watt J."/>
            <person name="Xi L."/>
            <person name="Xin Y."/>
            <person name="Zhou J."/>
            <person name="Deng J."/>
            <person name="Jiang H."/>
            <person name="Liu Y."/>
            <person name="Qu J."/>
            <person name="Song X.-Z."/>
            <person name="Zhang L."/>
            <person name="Villasana D."/>
            <person name="Johnson A."/>
            <person name="Liu J."/>
            <person name="Liyanage D."/>
            <person name="Lorensuhewa L."/>
            <person name="Robinson T."/>
            <person name="Song A."/>
            <person name="Song B.-B."/>
            <person name="Dinh H."/>
            <person name="Thornton R."/>
            <person name="Coyle M."/>
            <person name="Francisco L."/>
            <person name="Jackson L."/>
            <person name="Javaid M."/>
            <person name="Korchina V."/>
            <person name="Kovar C."/>
            <person name="Mata R."/>
            <person name="Mathew T."/>
            <person name="Ngo R."/>
            <person name="Nguyen L."/>
            <person name="Nguyen N."/>
            <person name="Okwuonu G."/>
            <person name="Ongeri F."/>
            <person name="Pham C."/>
            <person name="Simmons D."/>
            <person name="Wilczek-Boney K."/>
            <person name="Hale W."/>
            <person name="Jakkamsetti A."/>
            <person name="Pham P."/>
            <person name="Ruth R."/>
            <person name="San Lucas F."/>
            <person name="Warren J."/>
            <person name="Zhang J."/>
            <person name="Zhao Z."/>
            <person name="Zhou C."/>
            <person name="Zhu D."/>
            <person name="Lee S."/>
            <person name="Bess C."/>
            <person name="Blankenburg K."/>
            <person name="Forbes L."/>
            <person name="Fu Q."/>
            <person name="Gubbala S."/>
            <person name="Hirani K."/>
            <person name="Jayaseelan J.C."/>
            <person name="Lara F."/>
            <person name="Munidasa M."/>
            <person name="Palculict T."/>
            <person name="Patil S."/>
            <person name="Pu L.-L."/>
            <person name="Saada N."/>
            <person name="Tang L."/>
            <person name="Weissenberger G."/>
            <person name="Zhu Y."/>
            <person name="Hemphill L."/>
            <person name="Shang Y."/>
            <person name="Youmans B."/>
            <person name="Ayvaz T."/>
            <person name="Ross M."/>
            <person name="Santibanez J."/>
            <person name="Aqrawi P."/>
            <person name="Gross S."/>
            <person name="Joshi V."/>
            <person name="Fowler G."/>
            <person name="Nazareth L."/>
            <person name="Reid J."/>
            <person name="Worley K."/>
            <person name="Petrosino J."/>
            <person name="Highlander S."/>
            <person name="Gibbs R."/>
        </authorList>
    </citation>
    <scope>NUCLEOTIDE SEQUENCE [LARGE SCALE GENOMIC DNA]</scope>
    <source>
        <strain evidence="2">ATCC 19414</strain>
    </source>
</reference>
<name>E7FV76_ERYRH</name>
<dbReference type="AlphaFoldDB" id="E7FV76"/>
<proteinExistence type="predicted"/>
<protein>
    <submittedName>
        <fullName evidence="2">Uncharacterized protein</fullName>
    </submittedName>
</protein>
<feature type="transmembrane region" description="Helical" evidence="1">
    <location>
        <begin position="30"/>
        <end position="48"/>
    </location>
</feature>
<sequence length="199" mass="22275">MKDVSNNLIFCLQSAILLLATLGGNMRKRIILIAFTAVALVSLFVVLYDQFKPKTSALTLRAGMPKSETVIKLNEIQTFLNDNPGQHVFLLKDSDSDSDYVEDALLAPLTTEQEVRPTPEIISIDMSEAQNISVTRLKQLLGVEKYPAFVVIEAKKDKVDVKSTLVFKQDNPFTSDDLKTWFFDNGLWTGPYGIENKKS</sequence>